<dbReference type="Proteomes" id="UP000199542">
    <property type="component" value="Unassembled WGS sequence"/>
</dbReference>
<dbReference type="EMBL" id="FMTM01000012">
    <property type="protein sequence ID" value="SCW83572.1"/>
    <property type="molecule type" value="Genomic_DNA"/>
</dbReference>
<name>A0A1G4TQB4_9HYPH</name>
<accession>A0A1G4TQB4</accession>
<proteinExistence type="predicted"/>
<evidence type="ECO:0000313" key="2">
    <source>
        <dbReference type="Proteomes" id="UP000199542"/>
    </source>
</evidence>
<sequence length="93" mass="10278">MRIRQSALDLTASTPAEALDGPHKSVMLRQKRIQMTGIGKAVDYRRDSSGVDGLDDPPAFGEARLFAKASVERPVKIPKRVRVLKRHCTALSH</sequence>
<dbReference type="AlphaFoldDB" id="A0A1G4TQB4"/>
<organism evidence="1 2">
    <name type="scientific">Rhizobium mongolense subsp. loessense</name>
    <dbReference type="NCBI Taxonomy" id="158890"/>
    <lineage>
        <taxon>Bacteria</taxon>
        <taxon>Pseudomonadati</taxon>
        <taxon>Pseudomonadota</taxon>
        <taxon>Alphaproteobacteria</taxon>
        <taxon>Hyphomicrobiales</taxon>
        <taxon>Rhizobiaceae</taxon>
        <taxon>Rhizobium/Agrobacterium group</taxon>
        <taxon>Rhizobium</taxon>
    </lineage>
</organism>
<reference evidence="1 2" key="1">
    <citation type="submission" date="2016-10" db="EMBL/GenBank/DDBJ databases">
        <authorList>
            <person name="de Groot N.N."/>
        </authorList>
    </citation>
    <scope>NUCLEOTIDE SEQUENCE [LARGE SCALE GENOMIC DNA]</scope>
    <source>
        <strain evidence="1 2">CGMCC 1.3401</strain>
    </source>
</reference>
<evidence type="ECO:0000313" key="1">
    <source>
        <dbReference type="EMBL" id="SCW83572.1"/>
    </source>
</evidence>
<gene>
    <name evidence="1" type="ORF">SAMN02927900_05455</name>
</gene>
<protein>
    <submittedName>
        <fullName evidence="1">Uncharacterized protein</fullName>
    </submittedName>
</protein>